<feature type="transmembrane region" description="Helical" evidence="6">
    <location>
        <begin position="43"/>
        <end position="63"/>
    </location>
</feature>
<dbReference type="PANTHER" id="PTHR11662:SF399">
    <property type="entry name" value="FI19708P1-RELATED"/>
    <property type="match status" value="1"/>
</dbReference>
<evidence type="ECO:0000256" key="3">
    <source>
        <dbReference type="ARBA" id="ARBA00022692"/>
    </source>
</evidence>
<feature type="transmembrane region" description="Helical" evidence="6">
    <location>
        <begin position="6"/>
        <end position="23"/>
    </location>
</feature>
<dbReference type="RefSeq" id="WP_059469967.1">
    <property type="nucleotide sequence ID" value="NZ_CP013387.1"/>
</dbReference>
<sequence>MNQKTMGWITVFLLFIVYGINYLDRVALSIVAPMVQKDLGIDAAQMGIVFSTFFVGYALFNFIGGLASDRLGPKLVYVLAVGLWSIFCGMTAIAIGFVSLLIVRLLFGMAEGPLCSAANKMVNNWLPRESAATAMGLLSAGSPLGGAIAGPIVGVLAVEFGWRPAFWIVCAIGLAWVLVWVATTSDRPAQRVSTAEQAVPGGVAPARAAAQQPAAGTADAPPLRHYLKQPRILATGVAFFGYNYVLFFFLSWFPSYLVQAHHLNIREMSVATVVPWLVGTVGLACGGVISDAIYKLTGNAMLSRRIVLVSCLLGAGICVAVAGSVRSSQSAVALMSVSLFFLYVTGAIYWAIVQDLVVPARVGAVSGCLHCMGSLSGVVGPAVTGFIVERSGSFVSAFVLAGAIALIGAVLSALFLRNRPRDTRMLREIPIL</sequence>
<feature type="transmembrane region" description="Helical" evidence="6">
    <location>
        <begin position="306"/>
        <end position="325"/>
    </location>
</feature>
<evidence type="ECO:0000256" key="5">
    <source>
        <dbReference type="ARBA" id="ARBA00023136"/>
    </source>
</evidence>
<dbReference type="PIRSF" id="PIRSF002808">
    <property type="entry name" value="Hexose_phosphate_transp"/>
    <property type="match status" value="1"/>
</dbReference>
<protein>
    <submittedName>
        <fullName evidence="8">Hexuronate transporter</fullName>
    </submittedName>
</protein>
<name>A0A1B4FQ86_9BURK</name>
<dbReference type="InterPro" id="IPR050382">
    <property type="entry name" value="MFS_Na/Anion_cotransporter"/>
</dbReference>
<evidence type="ECO:0000256" key="4">
    <source>
        <dbReference type="ARBA" id="ARBA00022989"/>
    </source>
</evidence>
<feature type="transmembrane region" description="Helical" evidence="6">
    <location>
        <begin position="164"/>
        <end position="183"/>
    </location>
</feature>
<dbReference type="Pfam" id="PF07690">
    <property type="entry name" value="MFS_1"/>
    <property type="match status" value="1"/>
</dbReference>
<keyword evidence="5 6" id="KW-0472">Membrane</keyword>
<feature type="transmembrane region" description="Helical" evidence="6">
    <location>
        <begin position="75"/>
        <end position="103"/>
    </location>
</feature>
<evidence type="ECO:0000256" key="1">
    <source>
        <dbReference type="ARBA" id="ARBA00004651"/>
    </source>
</evidence>
<dbReference type="Proteomes" id="UP000062519">
    <property type="component" value="Chromosome 2"/>
</dbReference>
<dbReference type="InterPro" id="IPR000849">
    <property type="entry name" value="Sugar_P_transporter"/>
</dbReference>
<feature type="transmembrane region" description="Helical" evidence="6">
    <location>
        <begin position="394"/>
        <end position="416"/>
    </location>
</feature>
<dbReference type="AlphaFoldDB" id="A0A1B4FQ86"/>
<organism evidence="8 9">
    <name type="scientific">Burkholderia mayonis</name>
    <dbReference type="NCBI Taxonomy" id="1385591"/>
    <lineage>
        <taxon>Bacteria</taxon>
        <taxon>Pseudomonadati</taxon>
        <taxon>Pseudomonadota</taxon>
        <taxon>Betaproteobacteria</taxon>
        <taxon>Burkholderiales</taxon>
        <taxon>Burkholderiaceae</taxon>
        <taxon>Burkholderia</taxon>
        <taxon>pseudomallei group</taxon>
    </lineage>
</organism>
<accession>A0A1B4FQ86</accession>
<keyword evidence="3 6" id="KW-0812">Transmembrane</keyword>
<keyword evidence="4 6" id="KW-1133">Transmembrane helix</keyword>
<dbReference type="EMBL" id="CP013387">
    <property type="protein sequence ID" value="AOJ05809.1"/>
    <property type="molecule type" value="Genomic_DNA"/>
</dbReference>
<evidence type="ECO:0000313" key="9">
    <source>
        <dbReference type="Proteomes" id="UP000062519"/>
    </source>
</evidence>
<comment type="subcellular location">
    <subcellularLocation>
        <location evidence="1">Cell membrane</location>
        <topology evidence="1">Multi-pass membrane protein</topology>
    </subcellularLocation>
</comment>
<feature type="transmembrane region" description="Helical" evidence="6">
    <location>
        <begin position="331"/>
        <end position="352"/>
    </location>
</feature>
<feature type="transmembrane region" description="Helical" evidence="6">
    <location>
        <begin position="273"/>
        <end position="294"/>
    </location>
</feature>
<proteinExistence type="predicted"/>
<keyword evidence="2" id="KW-1003">Cell membrane</keyword>
<evidence type="ECO:0000259" key="7">
    <source>
        <dbReference type="PROSITE" id="PS50850"/>
    </source>
</evidence>
<dbReference type="KEGG" id="buu:WS70_24965"/>
<evidence type="ECO:0000256" key="6">
    <source>
        <dbReference type="SAM" id="Phobius"/>
    </source>
</evidence>
<reference evidence="8 9" key="1">
    <citation type="submission" date="2015-12" db="EMBL/GenBank/DDBJ databases">
        <title>Diversity of Burkholderia near neighbor genomes.</title>
        <authorList>
            <person name="Sahl J."/>
            <person name="Wagner D."/>
            <person name="Keim P."/>
        </authorList>
    </citation>
    <scope>NUCLEOTIDE SEQUENCE [LARGE SCALE GENOMIC DNA]</scope>
    <source>
        <strain evidence="8 9">BDU6</strain>
    </source>
</reference>
<feature type="domain" description="Major facilitator superfamily (MFS) profile" evidence="7">
    <location>
        <begin position="10"/>
        <end position="420"/>
    </location>
</feature>
<feature type="transmembrane region" description="Helical" evidence="6">
    <location>
        <begin position="364"/>
        <end position="388"/>
    </location>
</feature>
<dbReference type="GO" id="GO:0005886">
    <property type="term" value="C:plasma membrane"/>
    <property type="evidence" value="ECO:0007669"/>
    <property type="project" value="UniProtKB-SubCell"/>
</dbReference>
<evidence type="ECO:0000256" key="2">
    <source>
        <dbReference type="ARBA" id="ARBA00022475"/>
    </source>
</evidence>
<keyword evidence="9" id="KW-1185">Reference proteome</keyword>
<evidence type="ECO:0000313" key="8">
    <source>
        <dbReference type="EMBL" id="AOJ05809.1"/>
    </source>
</evidence>
<gene>
    <name evidence="8" type="ORF">WS70_24965</name>
</gene>
<dbReference type="Gene3D" id="1.20.1250.20">
    <property type="entry name" value="MFS general substrate transporter like domains"/>
    <property type="match status" value="2"/>
</dbReference>
<dbReference type="InterPro" id="IPR036259">
    <property type="entry name" value="MFS_trans_sf"/>
</dbReference>
<dbReference type="PANTHER" id="PTHR11662">
    <property type="entry name" value="SOLUTE CARRIER FAMILY 17"/>
    <property type="match status" value="1"/>
</dbReference>
<dbReference type="GO" id="GO:0022857">
    <property type="term" value="F:transmembrane transporter activity"/>
    <property type="evidence" value="ECO:0007669"/>
    <property type="project" value="InterPro"/>
</dbReference>
<dbReference type="SUPFAM" id="SSF103473">
    <property type="entry name" value="MFS general substrate transporter"/>
    <property type="match status" value="1"/>
</dbReference>
<feature type="transmembrane region" description="Helical" evidence="6">
    <location>
        <begin position="232"/>
        <end position="253"/>
    </location>
</feature>
<dbReference type="PROSITE" id="PS50850">
    <property type="entry name" value="MFS"/>
    <property type="match status" value="1"/>
</dbReference>
<dbReference type="InterPro" id="IPR011701">
    <property type="entry name" value="MFS"/>
</dbReference>
<dbReference type="CDD" id="cd17319">
    <property type="entry name" value="MFS_ExuT_GudP_like"/>
    <property type="match status" value="1"/>
</dbReference>
<dbReference type="InterPro" id="IPR020846">
    <property type="entry name" value="MFS_dom"/>
</dbReference>